<evidence type="ECO:0000313" key="2">
    <source>
        <dbReference type="Proteomes" id="UP000805649"/>
    </source>
</evidence>
<comment type="caution">
    <text evidence="1">The sequence shown here is derived from an EMBL/GenBank/DDBJ whole genome shotgun (WGS) entry which is preliminary data.</text>
</comment>
<dbReference type="Proteomes" id="UP000805649">
    <property type="component" value="Unassembled WGS sequence"/>
</dbReference>
<reference evidence="1 2" key="1">
    <citation type="journal article" date="2020" name="Phytopathology">
        <title>Genome Sequence Resources of Colletotrichum truncatum, C. plurivorum, C. musicola, and C. sojae: Four Species Pathogenic to Soybean (Glycine max).</title>
        <authorList>
            <person name="Rogerio F."/>
            <person name="Boufleur T.R."/>
            <person name="Ciampi-Guillardi M."/>
            <person name="Sukno S.A."/>
            <person name="Thon M.R."/>
            <person name="Massola Junior N.S."/>
            <person name="Baroncelli R."/>
        </authorList>
    </citation>
    <scope>NUCLEOTIDE SEQUENCE [LARGE SCALE GENOMIC DNA]</scope>
    <source>
        <strain evidence="1 2">CMES1059</strain>
    </source>
</reference>
<sequence>MSASNAHGDAAVTPAETPGPTTAGPPASVTRKARRYGFACFCCKSRKVKCSGHRPVCMGCRRSGDDCIWPTQTSNEGRLRDANARIRSLEASLSNPEPEASESPDQIPGPESTYTPRTNSTSLRSHERSNDGARPGAGADPEADSSLWFQVGIGEDGAVIYNGPTSRFHAGSLGENNLADEIDPRRDQIETLQSQYALMDSVWLPLIAAKPVTNGTGVDTNIGMALLDIYWSWLHPLHSCVYRPILMMDLALGGPYCSDFLLLCIFGLAARHLPEQYPNLSGVGKGEHFISRARELLLEEMTATKPSIATIQGLLILGGRQSAMGKSSEGWLYTGMAVRMMKDIGLHLDITKLSRLERWTAAETETRKRLYNSAYIWDKTLSLALGRPPSLTRRPYAARDILDKVDDQRLWKPVHATEVSENFVASPSWTTSTFCAFCHLHEVTTDMMLLFSTVPRDDEFTTQIEELVSRIREWYENLPESLKIGDITGSQQSPPPHIVSLNLLYHALHILLRRPYLSSPNKGLKRDIMRVCIEHSKRIHAIHSLYSETYPHRLMTYQVSYCIYTAATVESEELKMASTPSERDDAAARLAAAFRSLQNEASHTPGSGRSLDTIRRLLSTGQPRTLPASHNAERNSLSISVSNMQQTSERQPRLSTTGGQREGPLNLNSQGMSLVSSTTHQPTSHTAQLSTNMYNATVTDNSFHAAGGPMWTDDVGYGGTDTGAGFHPDAFPWGVAGFSSFSLAGMPWPPPSNTEGL</sequence>
<evidence type="ECO:0000313" key="1">
    <source>
        <dbReference type="EMBL" id="KAL0930055.1"/>
    </source>
</evidence>
<proteinExistence type="predicted"/>
<accession>A0ACC3YE16</accession>
<protein>
    <submittedName>
        <fullName evidence="1">Uncharacterized protein</fullName>
    </submittedName>
</protein>
<gene>
    <name evidence="1" type="ORF">CTRU02_214875</name>
</gene>
<organism evidence="1 2">
    <name type="scientific">Colletotrichum truncatum</name>
    <name type="common">Anthracnose fungus</name>
    <name type="synonym">Colletotrichum capsici</name>
    <dbReference type="NCBI Taxonomy" id="5467"/>
    <lineage>
        <taxon>Eukaryota</taxon>
        <taxon>Fungi</taxon>
        <taxon>Dikarya</taxon>
        <taxon>Ascomycota</taxon>
        <taxon>Pezizomycotina</taxon>
        <taxon>Sordariomycetes</taxon>
        <taxon>Hypocreomycetidae</taxon>
        <taxon>Glomerellales</taxon>
        <taxon>Glomerellaceae</taxon>
        <taxon>Colletotrichum</taxon>
        <taxon>Colletotrichum truncatum species complex</taxon>
    </lineage>
</organism>
<name>A0ACC3YE16_COLTU</name>
<keyword evidence="2" id="KW-1185">Reference proteome</keyword>
<dbReference type="EMBL" id="VUJX02000012">
    <property type="protein sequence ID" value="KAL0930055.1"/>
    <property type="molecule type" value="Genomic_DNA"/>
</dbReference>